<reference evidence="2 3" key="1">
    <citation type="journal article" date="2020" name="Syst. Appl. Microbiol.">
        <title>Arthrospiribacter ruber gen. nov., sp. nov., a novel bacterium isolated from Arthrospira cultures.</title>
        <authorList>
            <person name="Waleron M."/>
            <person name="Misztak A."/>
            <person name="Waleron M.M."/>
            <person name="Furmaniak M."/>
            <person name="Mrozik A."/>
            <person name="Waleron K."/>
        </authorList>
    </citation>
    <scope>NUCLEOTIDE SEQUENCE [LARGE SCALE GENOMIC DNA]</scope>
    <source>
        <strain evidence="2 3">DPMB0001</strain>
    </source>
</reference>
<evidence type="ECO:0000259" key="1">
    <source>
        <dbReference type="Pfam" id="PF12867"/>
    </source>
</evidence>
<evidence type="ECO:0000313" key="2">
    <source>
        <dbReference type="EMBL" id="MBW3470265.1"/>
    </source>
</evidence>
<comment type="caution">
    <text evidence="2">The sequence shown here is derived from an EMBL/GenBank/DDBJ whole genome shotgun (WGS) entry which is preliminary data.</text>
</comment>
<dbReference type="AlphaFoldDB" id="A0A951J032"/>
<dbReference type="Proteomes" id="UP000727490">
    <property type="component" value="Unassembled WGS sequence"/>
</dbReference>
<dbReference type="Pfam" id="PF12867">
    <property type="entry name" value="DinB_2"/>
    <property type="match status" value="1"/>
</dbReference>
<gene>
    <name evidence="2" type="ORF">EGN73_20975</name>
</gene>
<proteinExistence type="predicted"/>
<name>A0A951J032_9BACT</name>
<dbReference type="EMBL" id="RPHB01000013">
    <property type="protein sequence ID" value="MBW3470265.1"/>
    <property type="molecule type" value="Genomic_DNA"/>
</dbReference>
<sequence>METFNPLLIQFDLHQRLFNNVLYGLSDEETNLRLKGFPQANHVKYLAGHLLNAQYGLAKIAGLKPEFKWNELFAVMGNSAAKDNFPYPNIDEIIAEWNGLYKPIREGLEKLTMEQINSKPPEPFDTVSDSVGQFWTFISHHQAYHIGQIGILRKALGKQPLSYN</sequence>
<feature type="domain" description="DinB-like" evidence="1">
    <location>
        <begin position="10"/>
        <end position="149"/>
    </location>
</feature>
<protein>
    <submittedName>
        <fullName evidence="2">DinB family protein</fullName>
    </submittedName>
</protein>
<dbReference type="InterPro" id="IPR024775">
    <property type="entry name" value="DinB-like"/>
</dbReference>
<organism evidence="2 3">
    <name type="scientific">Arthrospiribacter ruber</name>
    <dbReference type="NCBI Taxonomy" id="2487934"/>
    <lineage>
        <taxon>Bacteria</taxon>
        <taxon>Pseudomonadati</taxon>
        <taxon>Bacteroidota</taxon>
        <taxon>Cytophagia</taxon>
        <taxon>Cytophagales</taxon>
        <taxon>Cyclobacteriaceae</taxon>
        <taxon>Arthrospiribacter</taxon>
    </lineage>
</organism>
<dbReference type="RefSeq" id="WP_219293977.1">
    <property type="nucleotide sequence ID" value="NZ_RPHB01000013.1"/>
</dbReference>
<evidence type="ECO:0000313" key="3">
    <source>
        <dbReference type="Proteomes" id="UP000727490"/>
    </source>
</evidence>
<accession>A0A951J032</accession>
<keyword evidence="3" id="KW-1185">Reference proteome</keyword>